<evidence type="ECO:0000259" key="1">
    <source>
        <dbReference type="Pfam" id="PF13460"/>
    </source>
</evidence>
<dbReference type="PANTHER" id="PTHR43355">
    <property type="entry name" value="FLAVIN REDUCTASE (NADPH)"/>
    <property type="match status" value="1"/>
</dbReference>
<dbReference type="Pfam" id="PF13460">
    <property type="entry name" value="NAD_binding_10"/>
    <property type="match status" value="1"/>
</dbReference>
<dbReference type="STRING" id="1196324.A374_19180"/>
<gene>
    <name evidence="2" type="ORF">A374_19180</name>
</gene>
<dbReference type="EMBL" id="AKKV01000053">
    <property type="protein sequence ID" value="EIT83674.1"/>
    <property type="molecule type" value="Genomic_DNA"/>
</dbReference>
<dbReference type="PATRIC" id="fig|1196324.3.peg.3896"/>
<dbReference type="InterPro" id="IPR016040">
    <property type="entry name" value="NAD(P)-bd_dom"/>
</dbReference>
<keyword evidence="3" id="KW-1185">Reference proteome</keyword>
<sequence length="204" mass="22531">MKIALFGATGRTGRIILKLARQEGHFVNALVRNSASLSSNDATVIIGDATNANAVMETVATSQAVISALGTDGGTVLTEALPKIITAMKKQGISRLITIGTAGILNSRLEEGKLRYESSESRRRLTRAAEEHRRVYELLAASDLDWTIVCPTYLPDGEMTKHYRVEKDYLPEDGREISTGDTAYFTYRQLFSEDYYKTRVGIAY</sequence>
<dbReference type="InterPro" id="IPR036291">
    <property type="entry name" value="NAD(P)-bd_dom_sf"/>
</dbReference>
<dbReference type="Proteomes" id="UP000004080">
    <property type="component" value="Unassembled WGS sequence"/>
</dbReference>
<accession>I8AEC9</accession>
<comment type="caution">
    <text evidence="2">The sequence shown here is derived from an EMBL/GenBank/DDBJ whole genome shotgun (WGS) entry which is preliminary data.</text>
</comment>
<dbReference type="SUPFAM" id="SSF51735">
    <property type="entry name" value="NAD(P)-binding Rossmann-fold domains"/>
    <property type="match status" value="1"/>
</dbReference>
<dbReference type="OrthoDB" id="9785372at2"/>
<dbReference type="CDD" id="cd05244">
    <property type="entry name" value="BVR-B_like_SDR_a"/>
    <property type="match status" value="1"/>
</dbReference>
<proteinExistence type="predicted"/>
<dbReference type="GO" id="GO:0016646">
    <property type="term" value="F:oxidoreductase activity, acting on the CH-NH group of donors, NAD or NADP as acceptor"/>
    <property type="evidence" value="ECO:0007669"/>
    <property type="project" value="TreeGrafter"/>
</dbReference>
<dbReference type="Gene3D" id="3.40.50.720">
    <property type="entry name" value="NAD(P)-binding Rossmann-like Domain"/>
    <property type="match status" value="1"/>
</dbReference>
<reference evidence="2 3" key="1">
    <citation type="journal article" date="2012" name="J. Bacteriol.">
        <title>Genome of Bacillus macauensis ZFHKF-1, a Long-Chain-Forming Bacterium.</title>
        <authorList>
            <person name="Cai L."/>
            <person name="Zhang T."/>
        </authorList>
    </citation>
    <scope>NUCLEOTIDE SEQUENCE [LARGE SCALE GENOMIC DNA]</scope>
    <source>
        <strain evidence="2 3">ZFHKF-1</strain>
    </source>
</reference>
<organism evidence="2 3">
    <name type="scientific">Fictibacillus macauensis ZFHKF-1</name>
    <dbReference type="NCBI Taxonomy" id="1196324"/>
    <lineage>
        <taxon>Bacteria</taxon>
        <taxon>Bacillati</taxon>
        <taxon>Bacillota</taxon>
        <taxon>Bacilli</taxon>
        <taxon>Bacillales</taxon>
        <taxon>Fictibacillaceae</taxon>
        <taxon>Fictibacillus</taxon>
    </lineage>
</organism>
<protein>
    <submittedName>
        <fullName evidence="2">NmrA family protein</fullName>
    </submittedName>
</protein>
<dbReference type="InterPro" id="IPR051606">
    <property type="entry name" value="Polyketide_Oxido-like"/>
</dbReference>
<name>I8AEC9_9BACL</name>
<dbReference type="AlphaFoldDB" id="I8AEC9"/>
<dbReference type="RefSeq" id="WP_007203900.1">
    <property type="nucleotide sequence ID" value="NZ_AKKV01000053.1"/>
</dbReference>
<evidence type="ECO:0000313" key="3">
    <source>
        <dbReference type="Proteomes" id="UP000004080"/>
    </source>
</evidence>
<feature type="domain" description="NAD(P)-binding" evidence="1">
    <location>
        <begin position="7"/>
        <end position="191"/>
    </location>
</feature>
<evidence type="ECO:0000313" key="2">
    <source>
        <dbReference type="EMBL" id="EIT83674.1"/>
    </source>
</evidence>
<dbReference type="eggNOG" id="COG0702">
    <property type="taxonomic scope" value="Bacteria"/>
</dbReference>
<dbReference type="PANTHER" id="PTHR43355:SF2">
    <property type="entry name" value="FLAVIN REDUCTASE (NADPH)"/>
    <property type="match status" value="1"/>
</dbReference>